<evidence type="ECO:0000313" key="5">
    <source>
        <dbReference type="EMBL" id="MBT9288240.1"/>
    </source>
</evidence>
<feature type="domain" description="Peptidase M20 dimerisation" evidence="4">
    <location>
        <begin position="166"/>
        <end position="267"/>
    </location>
</feature>
<gene>
    <name evidence="5" type="ORF">KL771_02185</name>
</gene>
<dbReference type="Gene3D" id="3.30.70.360">
    <property type="match status" value="1"/>
</dbReference>
<dbReference type="InterPro" id="IPR050072">
    <property type="entry name" value="Peptidase_M20A"/>
</dbReference>
<feature type="active site" description="Proton acceptor" evidence="3">
    <location>
        <position position="131"/>
    </location>
</feature>
<dbReference type="InterPro" id="IPR002933">
    <property type="entry name" value="Peptidase_M20"/>
</dbReference>
<keyword evidence="1" id="KW-0479">Metal-binding</keyword>
<dbReference type="InterPro" id="IPR017150">
    <property type="entry name" value="Pept_M20_glutamate_carboxypep"/>
</dbReference>
<organism evidence="5 6">
    <name type="scientific">Prosthecodimorpha staleyi</name>
    <dbReference type="NCBI Taxonomy" id="2840188"/>
    <lineage>
        <taxon>Bacteria</taxon>
        <taxon>Pseudomonadati</taxon>
        <taxon>Pseudomonadota</taxon>
        <taxon>Alphaproteobacteria</taxon>
        <taxon>Hyphomicrobiales</taxon>
        <taxon>Ancalomicrobiaceae</taxon>
        <taxon>Prosthecodimorpha</taxon>
    </lineage>
</organism>
<dbReference type="InterPro" id="IPR011650">
    <property type="entry name" value="Peptidase_M20_dimer"/>
</dbReference>
<dbReference type="InterPro" id="IPR036264">
    <property type="entry name" value="Bact_exopeptidase_dim_dom"/>
</dbReference>
<sequence>MEAFLQRLVDIDSGSRDRAGIDAVGDAMAALLEADGIAVERFPDETYGSVLKAEIPGRSGGAPVLVMGHRDTVFPKGTVARRPFSRDGDMGFGPGVADMKGGLVVDLFVLRALKAAGGTDFPLIGLFTADEEIGSPSGRPMIEAVARGARAAFNAEPGRASGNVVTARKGGMTLDITVTGKAAHSGANHADGASAIGALAAKIVRLHALTDYAAGITTNVGTIRGGRTHNTVADHAEAELDIRFVAVDQLDGILAAVDAILAAEDVPGTRAGYEKGHLFLPLEARHSADLFARYQAAAAATGFAVEGEFTGGCADSGFTAALGVPSLCGLGPVGGGAHTDQEWCRLDTLVPRAQALAATIAGLDG</sequence>
<dbReference type="EMBL" id="JAHHZF010000001">
    <property type="protein sequence ID" value="MBT9288240.1"/>
    <property type="molecule type" value="Genomic_DNA"/>
</dbReference>
<evidence type="ECO:0000259" key="4">
    <source>
        <dbReference type="Pfam" id="PF07687"/>
    </source>
</evidence>
<dbReference type="Pfam" id="PF07687">
    <property type="entry name" value="M20_dimer"/>
    <property type="match status" value="1"/>
</dbReference>
<name>A0A947CZN3_9HYPH</name>
<evidence type="ECO:0000256" key="3">
    <source>
        <dbReference type="PIRSR" id="PIRSR037238-1"/>
    </source>
</evidence>
<dbReference type="PANTHER" id="PTHR43808">
    <property type="entry name" value="ACETYLORNITHINE DEACETYLASE"/>
    <property type="match status" value="1"/>
</dbReference>
<proteinExistence type="predicted"/>
<dbReference type="PIRSF" id="PIRSF037238">
    <property type="entry name" value="Carboxypeptidase_G2"/>
    <property type="match status" value="1"/>
</dbReference>
<comment type="caution">
    <text evidence="5">The sequence shown here is derived from an EMBL/GenBank/DDBJ whole genome shotgun (WGS) entry which is preliminary data.</text>
</comment>
<dbReference type="Gene3D" id="3.40.630.10">
    <property type="entry name" value="Zn peptidases"/>
    <property type="match status" value="1"/>
</dbReference>
<dbReference type="AlphaFoldDB" id="A0A947CZN3"/>
<dbReference type="CDD" id="cd03885">
    <property type="entry name" value="M20_CPDG2"/>
    <property type="match status" value="1"/>
</dbReference>
<dbReference type="PANTHER" id="PTHR43808:SF9">
    <property type="entry name" value="BLL0789 PROTEIN"/>
    <property type="match status" value="1"/>
</dbReference>
<evidence type="ECO:0000313" key="6">
    <source>
        <dbReference type="Proteomes" id="UP000766595"/>
    </source>
</evidence>
<keyword evidence="2" id="KW-0378">Hydrolase</keyword>
<reference evidence="5 6" key="1">
    <citation type="submission" date="2021-06" db="EMBL/GenBank/DDBJ databases">
        <authorList>
            <person name="Grouzdev D.S."/>
            <person name="Koziaeva V."/>
        </authorList>
    </citation>
    <scope>NUCLEOTIDE SEQUENCE [LARGE SCALE GENOMIC DNA]</scope>
    <source>
        <strain evidence="5 6">22</strain>
    </source>
</reference>
<dbReference type="GO" id="GO:0016787">
    <property type="term" value="F:hydrolase activity"/>
    <property type="evidence" value="ECO:0007669"/>
    <property type="project" value="UniProtKB-KW"/>
</dbReference>
<evidence type="ECO:0000256" key="2">
    <source>
        <dbReference type="ARBA" id="ARBA00022801"/>
    </source>
</evidence>
<dbReference type="SUPFAM" id="SSF53187">
    <property type="entry name" value="Zn-dependent exopeptidases"/>
    <property type="match status" value="1"/>
</dbReference>
<feature type="active site" evidence="3">
    <location>
        <position position="71"/>
    </location>
</feature>
<dbReference type="GO" id="GO:0046872">
    <property type="term" value="F:metal ion binding"/>
    <property type="evidence" value="ECO:0007669"/>
    <property type="project" value="UniProtKB-KW"/>
</dbReference>
<evidence type="ECO:0000256" key="1">
    <source>
        <dbReference type="ARBA" id="ARBA00022723"/>
    </source>
</evidence>
<dbReference type="SUPFAM" id="SSF55031">
    <property type="entry name" value="Bacterial exopeptidase dimerisation domain"/>
    <property type="match status" value="1"/>
</dbReference>
<keyword evidence="6" id="KW-1185">Reference proteome</keyword>
<dbReference type="Pfam" id="PF01546">
    <property type="entry name" value="Peptidase_M20"/>
    <property type="match status" value="1"/>
</dbReference>
<dbReference type="Proteomes" id="UP000766595">
    <property type="component" value="Unassembled WGS sequence"/>
</dbReference>
<accession>A0A947CZN3</accession>
<protein>
    <submittedName>
        <fullName evidence="5">M20 family metallopeptidase</fullName>
    </submittedName>
</protein>